<evidence type="ECO:0000313" key="3">
    <source>
        <dbReference type="EMBL" id="KAK3291033.1"/>
    </source>
</evidence>
<dbReference type="RefSeq" id="XP_062654547.1">
    <property type="nucleotide sequence ID" value="XM_062808358.1"/>
</dbReference>
<dbReference type="Pfam" id="PF08881">
    <property type="entry name" value="CVNH"/>
    <property type="match status" value="1"/>
</dbReference>
<proteinExistence type="predicted"/>
<dbReference type="Gene3D" id="2.30.60.10">
    <property type="entry name" value="Cyanovirin-N"/>
    <property type="match status" value="1"/>
</dbReference>
<organism evidence="3 4">
    <name type="scientific">Chaetomium fimeti</name>
    <dbReference type="NCBI Taxonomy" id="1854472"/>
    <lineage>
        <taxon>Eukaryota</taxon>
        <taxon>Fungi</taxon>
        <taxon>Dikarya</taxon>
        <taxon>Ascomycota</taxon>
        <taxon>Pezizomycotina</taxon>
        <taxon>Sordariomycetes</taxon>
        <taxon>Sordariomycetidae</taxon>
        <taxon>Sordariales</taxon>
        <taxon>Chaetomiaceae</taxon>
        <taxon>Chaetomium</taxon>
    </lineage>
</organism>
<dbReference type="InterPro" id="IPR011058">
    <property type="entry name" value="Cyanovirin-N"/>
</dbReference>
<feature type="domain" description="Cyanovirin-N" evidence="2">
    <location>
        <begin position="24"/>
        <end position="130"/>
    </location>
</feature>
<sequence length="141" mass="15818">MQYLAALLMGLTLFPHLAVAAGGFFQSCRSSWYMDGKYMIAECKRLNGQYRRTRQDMNLCVTNFRGVLAPANNGYFFNTCHGCSEGAGGLLTADSPPTSSMTCFCKTGYQDYELDTFLDLNSFVENRDGYMFCFGHRSEPI</sequence>
<keyword evidence="4" id="KW-1185">Reference proteome</keyword>
<dbReference type="Proteomes" id="UP001278766">
    <property type="component" value="Unassembled WGS sequence"/>
</dbReference>
<evidence type="ECO:0000259" key="2">
    <source>
        <dbReference type="Pfam" id="PF08881"/>
    </source>
</evidence>
<dbReference type="SUPFAM" id="SSF51322">
    <property type="entry name" value="Cyanovirin-N"/>
    <property type="match status" value="1"/>
</dbReference>
<accession>A0AAE0LMV5</accession>
<evidence type="ECO:0000313" key="4">
    <source>
        <dbReference type="Proteomes" id="UP001278766"/>
    </source>
</evidence>
<comment type="caution">
    <text evidence="3">The sequence shown here is derived from an EMBL/GenBank/DDBJ whole genome shotgun (WGS) entry which is preliminary data.</text>
</comment>
<reference evidence="3" key="1">
    <citation type="journal article" date="2023" name="Mol. Phylogenet. Evol.">
        <title>Genome-scale phylogeny and comparative genomics of the fungal order Sordariales.</title>
        <authorList>
            <person name="Hensen N."/>
            <person name="Bonometti L."/>
            <person name="Westerberg I."/>
            <person name="Brannstrom I.O."/>
            <person name="Guillou S."/>
            <person name="Cros-Aarteil S."/>
            <person name="Calhoun S."/>
            <person name="Haridas S."/>
            <person name="Kuo A."/>
            <person name="Mondo S."/>
            <person name="Pangilinan J."/>
            <person name="Riley R."/>
            <person name="LaButti K."/>
            <person name="Andreopoulos B."/>
            <person name="Lipzen A."/>
            <person name="Chen C."/>
            <person name="Yan M."/>
            <person name="Daum C."/>
            <person name="Ng V."/>
            <person name="Clum A."/>
            <person name="Steindorff A."/>
            <person name="Ohm R.A."/>
            <person name="Martin F."/>
            <person name="Silar P."/>
            <person name="Natvig D.O."/>
            <person name="Lalanne C."/>
            <person name="Gautier V."/>
            <person name="Ament-Velasquez S.L."/>
            <person name="Kruys A."/>
            <person name="Hutchinson M.I."/>
            <person name="Powell A.J."/>
            <person name="Barry K."/>
            <person name="Miller A.N."/>
            <person name="Grigoriev I.V."/>
            <person name="Debuchy R."/>
            <person name="Gladieux P."/>
            <person name="Hiltunen Thoren M."/>
            <person name="Johannesson H."/>
        </authorList>
    </citation>
    <scope>NUCLEOTIDE SEQUENCE</scope>
    <source>
        <strain evidence="3">CBS 168.71</strain>
    </source>
</reference>
<keyword evidence="1" id="KW-0732">Signal</keyword>
<feature type="signal peptide" evidence="1">
    <location>
        <begin position="1"/>
        <end position="20"/>
    </location>
</feature>
<dbReference type="InterPro" id="IPR036673">
    <property type="entry name" value="Cyanovirin-N_sf"/>
</dbReference>
<evidence type="ECO:0000256" key="1">
    <source>
        <dbReference type="SAM" id="SignalP"/>
    </source>
</evidence>
<dbReference type="EMBL" id="JAUEPN010000011">
    <property type="protein sequence ID" value="KAK3291033.1"/>
    <property type="molecule type" value="Genomic_DNA"/>
</dbReference>
<dbReference type="GeneID" id="87845306"/>
<reference evidence="3" key="2">
    <citation type="submission" date="2023-06" db="EMBL/GenBank/DDBJ databases">
        <authorList>
            <consortium name="Lawrence Berkeley National Laboratory"/>
            <person name="Haridas S."/>
            <person name="Hensen N."/>
            <person name="Bonometti L."/>
            <person name="Westerberg I."/>
            <person name="Brannstrom I.O."/>
            <person name="Guillou S."/>
            <person name="Cros-Aarteil S."/>
            <person name="Calhoun S."/>
            <person name="Kuo A."/>
            <person name="Mondo S."/>
            <person name="Pangilinan J."/>
            <person name="Riley R."/>
            <person name="Labutti K."/>
            <person name="Andreopoulos B."/>
            <person name="Lipzen A."/>
            <person name="Chen C."/>
            <person name="Yanf M."/>
            <person name="Daum C."/>
            <person name="Ng V."/>
            <person name="Clum A."/>
            <person name="Steindorff A."/>
            <person name="Ohm R."/>
            <person name="Martin F."/>
            <person name="Silar P."/>
            <person name="Natvig D."/>
            <person name="Lalanne C."/>
            <person name="Gautier V."/>
            <person name="Ament-Velasquez S.L."/>
            <person name="Kruys A."/>
            <person name="Hutchinson M.I."/>
            <person name="Powell A.J."/>
            <person name="Barry K."/>
            <person name="Miller A.N."/>
            <person name="Grigoriev I.V."/>
            <person name="Debuchy R."/>
            <person name="Gladieux P."/>
            <person name="Thoren M.H."/>
            <person name="Johannesson H."/>
        </authorList>
    </citation>
    <scope>NUCLEOTIDE SEQUENCE</scope>
    <source>
        <strain evidence="3">CBS 168.71</strain>
    </source>
</reference>
<name>A0AAE0LMV5_9PEZI</name>
<protein>
    <recommendedName>
        <fullName evidence="2">Cyanovirin-N domain-containing protein</fullName>
    </recommendedName>
</protein>
<feature type="chain" id="PRO_5042274176" description="Cyanovirin-N domain-containing protein" evidence="1">
    <location>
        <begin position="21"/>
        <end position="141"/>
    </location>
</feature>
<gene>
    <name evidence="3" type="ORF">B0H64DRAFT_50921</name>
</gene>
<dbReference type="AlphaFoldDB" id="A0AAE0LMV5"/>